<name>A0A6G1IQX6_9PLEO</name>
<proteinExistence type="predicted"/>
<keyword evidence="2" id="KW-1185">Reference proteome</keyword>
<evidence type="ECO:0000313" key="2">
    <source>
        <dbReference type="Proteomes" id="UP000799291"/>
    </source>
</evidence>
<dbReference type="AlphaFoldDB" id="A0A6G1IQX6"/>
<sequence>MPLNNTVPPEAWLIVSSIDPHPQVRTPHESFLHPSSAKSCRTPLSTSPLTINPCIHLPLTLSKTPALPFPISRHITVWLANVVCPPPLFDFHNE</sequence>
<accession>A0A6G1IQX6</accession>
<protein>
    <submittedName>
        <fullName evidence="1">Uncharacterized protein</fullName>
    </submittedName>
</protein>
<reference evidence="1" key="1">
    <citation type="journal article" date="2020" name="Stud. Mycol.">
        <title>101 Dothideomycetes genomes: a test case for predicting lifestyles and emergence of pathogens.</title>
        <authorList>
            <person name="Haridas S."/>
            <person name="Albert R."/>
            <person name="Binder M."/>
            <person name="Bloem J."/>
            <person name="Labutti K."/>
            <person name="Salamov A."/>
            <person name="Andreopoulos B."/>
            <person name="Baker S."/>
            <person name="Barry K."/>
            <person name="Bills G."/>
            <person name="Bluhm B."/>
            <person name="Cannon C."/>
            <person name="Castanera R."/>
            <person name="Culley D."/>
            <person name="Daum C."/>
            <person name="Ezra D."/>
            <person name="Gonzalez J."/>
            <person name="Henrissat B."/>
            <person name="Kuo A."/>
            <person name="Liang C."/>
            <person name="Lipzen A."/>
            <person name="Lutzoni F."/>
            <person name="Magnuson J."/>
            <person name="Mondo S."/>
            <person name="Nolan M."/>
            <person name="Ohm R."/>
            <person name="Pangilinan J."/>
            <person name="Park H.-J."/>
            <person name="Ramirez L."/>
            <person name="Alfaro M."/>
            <person name="Sun H."/>
            <person name="Tritt A."/>
            <person name="Yoshinaga Y."/>
            <person name="Zwiers L.-H."/>
            <person name="Turgeon B."/>
            <person name="Goodwin S."/>
            <person name="Spatafora J."/>
            <person name="Crous P."/>
            <person name="Grigoriev I."/>
        </authorList>
    </citation>
    <scope>NUCLEOTIDE SEQUENCE</scope>
    <source>
        <strain evidence="1">CBS 122367</strain>
    </source>
</reference>
<evidence type="ECO:0000313" key="1">
    <source>
        <dbReference type="EMBL" id="KAF2680373.1"/>
    </source>
</evidence>
<dbReference type="EMBL" id="MU005597">
    <property type="protein sequence ID" value="KAF2680373.1"/>
    <property type="molecule type" value="Genomic_DNA"/>
</dbReference>
<gene>
    <name evidence="1" type="ORF">K458DRAFT_421604</name>
</gene>
<organism evidence="1 2">
    <name type="scientific">Lentithecium fluviatile CBS 122367</name>
    <dbReference type="NCBI Taxonomy" id="1168545"/>
    <lineage>
        <taxon>Eukaryota</taxon>
        <taxon>Fungi</taxon>
        <taxon>Dikarya</taxon>
        <taxon>Ascomycota</taxon>
        <taxon>Pezizomycotina</taxon>
        <taxon>Dothideomycetes</taxon>
        <taxon>Pleosporomycetidae</taxon>
        <taxon>Pleosporales</taxon>
        <taxon>Massarineae</taxon>
        <taxon>Lentitheciaceae</taxon>
        <taxon>Lentithecium</taxon>
    </lineage>
</organism>
<dbReference type="Proteomes" id="UP000799291">
    <property type="component" value="Unassembled WGS sequence"/>
</dbReference>